<proteinExistence type="predicted"/>
<dbReference type="Gene3D" id="3.40.190.10">
    <property type="entry name" value="Periplasmic binding protein-like II"/>
    <property type="match status" value="2"/>
</dbReference>
<evidence type="ECO:0000256" key="3">
    <source>
        <dbReference type="SAM" id="SignalP"/>
    </source>
</evidence>
<dbReference type="EMBL" id="CAUM01000060">
    <property type="protein sequence ID" value="CCV05234.1"/>
    <property type="molecule type" value="Genomic_DNA"/>
</dbReference>
<dbReference type="Pfam" id="PF13416">
    <property type="entry name" value="SBP_bac_8"/>
    <property type="match status" value="1"/>
</dbReference>
<comment type="caution">
    <text evidence="4">The sequence shown here is derived from an EMBL/GenBank/DDBJ whole genome shotgun (WGS) entry which is preliminary data.</text>
</comment>
<organism evidence="4 5">
    <name type="scientific">Mesorhizobium metallidurans STM 2683</name>
    <dbReference type="NCBI Taxonomy" id="1297569"/>
    <lineage>
        <taxon>Bacteria</taxon>
        <taxon>Pseudomonadati</taxon>
        <taxon>Pseudomonadota</taxon>
        <taxon>Alphaproteobacteria</taxon>
        <taxon>Hyphomicrobiales</taxon>
        <taxon>Phyllobacteriaceae</taxon>
        <taxon>Mesorhizobium</taxon>
    </lineage>
</organism>
<evidence type="ECO:0000313" key="4">
    <source>
        <dbReference type="EMBL" id="CCV05234.1"/>
    </source>
</evidence>
<name>M5EKF1_9HYPH</name>
<evidence type="ECO:0000256" key="2">
    <source>
        <dbReference type="ARBA" id="ARBA00022764"/>
    </source>
</evidence>
<accession>M5EKF1</accession>
<dbReference type="AlphaFoldDB" id="M5EKF1"/>
<evidence type="ECO:0000256" key="1">
    <source>
        <dbReference type="ARBA" id="ARBA00022729"/>
    </source>
</evidence>
<dbReference type="RefSeq" id="WP_008874187.1">
    <property type="nucleotide sequence ID" value="NZ_CAUM01000060.1"/>
</dbReference>
<gene>
    <name evidence="4" type="ORF">MESS2_1520033</name>
</gene>
<evidence type="ECO:0000313" key="5">
    <source>
        <dbReference type="Proteomes" id="UP000012062"/>
    </source>
</evidence>
<sequence>MTRKSRFVSALALTGLVGCIVPAALAAETITVASWGGSYQEAQSKAFFKPTADALGITIKEDTTNGLDDVRLQVTGNAVKWDLVELGADECARGTKEGLFEKLDYGQIDKSGIDPNLVHDDWIGITYYSVILIYNTDVFGKNGPKTWADFWNVEKFPGRRALGGAFATETLTVAAIADGVPLDKVYPLDIDRALKSVDKIRSHVDAWWTSGAQAMQLVKDGEVDMASIWNGRASTLKDQGAPVSYSYDQGVLTADCMVIPKGAKNKDAAMKALAMFLKPEIQANLPLYIANGPVNEKAFDTGKIPADKIPGINSAPENVKKQVLLDPAFWGDHLVEAQEKFDNLIQQ</sequence>
<feature type="signal peptide" evidence="3">
    <location>
        <begin position="1"/>
        <end position="26"/>
    </location>
</feature>
<dbReference type="OrthoDB" id="9815444at2"/>
<dbReference type="CDD" id="cd13589">
    <property type="entry name" value="PBP2_polyamine_RpCGA009"/>
    <property type="match status" value="1"/>
</dbReference>
<dbReference type="PANTHER" id="PTHR30222">
    <property type="entry name" value="SPERMIDINE/PUTRESCINE-BINDING PERIPLASMIC PROTEIN"/>
    <property type="match status" value="1"/>
</dbReference>
<keyword evidence="1 3" id="KW-0732">Signal</keyword>
<dbReference type="SUPFAM" id="SSF53850">
    <property type="entry name" value="Periplasmic binding protein-like II"/>
    <property type="match status" value="1"/>
</dbReference>
<dbReference type="InterPro" id="IPR006059">
    <property type="entry name" value="SBP"/>
</dbReference>
<dbReference type="Proteomes" id="UP000012062">
    <property type="component" value="Unassembled WGS sequence"/>
</dbReference>
<keyword evidence="2" id="KW-0574">Periplasm</keyword>
<dbReference type="eggNOG" id="COG0687">
    <property type="taxonomic scope" value="Bacteria"/>
</dbReference>
<protein>
    <submittedName>
        <fullName evidence="4">Spermidine/putrescine ABC transporter,periplasmic substrate-binding protein</fullName>
    </submittedName>
</protein>
<dbReference type="PROSITE" id="PS51257">
    <property type="entry name" value="PROKAR_LIPOPROTEIN"/>
    <property type="match status" value="1"/>
</dbReference>
<reference evidence="4 5" key="1">
    <citation type="submission" date="2013-02" db="EMBL/GenBank/DDBJ databases">
        <authorList>
            <person name="Genoscope - CEA"/>
        </authorList>
    </citation>
    <scope>NUCLEOTIDE SEQUENCE [LARGE SCALE GENOMIC DNA]</scope>
    <source>
        <strain evidence="4 5">STM 2683</strain>
    </source>
</reference>
<dbReference type="PANTHER" id="PTHR30222:SF2">
    <property type="entry name" value="ABC TRANSPORTER SUBSTRATE-BINDING PROTEIN"/>
    <property type="match status" value="1"/>
</dbReference>
<feature type="chain" id="PRO_5004066206" evidence="3">
    <location>
        <begin position="27"/>
        <end position="347"/>
    </location>
</feature>
<dbReference type="STRING" id="1297569.MESS2_1520033"/>
<keyword evidence="5" id="KW-1185">Reference proteome</keyword>